<evidence type="ECO:0000259" key="9">
    <source>
        <dbReference type="Pfam" id="PF06441"/>
    </source>
</evidence>
<reference evidence="10" key="1">
    <citation type="submission" date="2021-12" db="EMBL/GenBank/DDBJ databases">
        <authorList>
            <person name="Martin H S."/>
        </authorList>
    </citation>
    <scope>NUCLEOTIDE SEQUENCE</scope>
</reference>
<gene>
    <name evidence="10" type="ORF">BINO364_LOCUS6250</name>
</gene>
<keyword evidence="8" id="KW-0472">Membrane</keyword>
<dbReference type="InterPro" id="IPR016292">
    <property type="entry name" value="Epoxide_hydrolase"/>
</dbReference>
<dbReference type="Gene3D" id="3.40.50.1820">
    <property type="entry name" value="alpha/beta hydrolase"/>
    <property type="match status" value="1"/>
</dbReference>
<keyword evidence="6" id="KW-0378">Hydrolase</keyword>
<dbReference type="OrthoDB" id="7130006at2759"/>
<evidence type="ECO:0000256" key="4">
    <source>
        <dbReference type="ARBA" id="ARBA00012091"/>
    </source>
</evidence>
<dbReference type="Proteomes" id="UP000838878">
    <property type="component" value="Chromosome 14"/>
</dbReference>
<evidence type="ECO:0000313" key="10">
    <source>
        <dbReference type="EMBL" id="CAH0719965.1"/>
    </source>
</evidence>
<evidence type="ECO:0000256" key="8">
    <source>
        <dbReference type="SAM" id="Phobius"/>
    </source>
</evidence>
<evidence type="ECO:0000256" key="2">
    <source>
        <dbReference type="ARBA" id="ARBA00004111"/>
    </source>
</evidence>
<sequence>MFKPLASIVAVAAIGIGFVNYYLKSVPDMPVLDLERWWADSEKPEQEDESIRPFKIEFNDTMIEDLKNRLINRRPYTPPLDGMKSEYGMNTIYLEKILKYWLEKYNFKERAKRLNQFPHFKTKVQGLDIQFIRVKPEVTGKKVLPLLMLHGWPSSSKEFDKAIPMLTTPRDEYDFIFEVIAVDLPGFGFSEGTNKPGLNPVQIGIIMRNLMRRLGFNKFYIQAGDWGSQAATHMTTMFPDEILGFHTNMPVSSRPISMVKYFIGSLFPSLIVDNKYRKRLYPMKDFFMYYVREGGYFHLHATKPDTIGAALTDTPAGIAAYALEKMGVCCHRNQLDTLHGGLENLDIDDLLDTITIMWANEKITYSIRIYAEAFAWPEVFVLHNIPTKVPTAVINFEHEVIYQPDWILRDKFHNIVHSTTLDFGGHFAAMHTPKELVDDVFESVVEFDKFHARNRRT</sequence>
<dbReference type="PANTHER" id="PTHR21661:SF35">
    <property type="entry name" value="EPOXIDE HYDROLASE"/>
    <property type="match status" value="1"/>
</dbReference>
<feature type="non-terminal residue" evidence="10">
    <location>
        <position position="457"/>
    </location>
</feature>
<comment type="similarity">
    <text evidence="3">Belongs to the peptidase S33 family.</text>
</comment>
<feature type="active site" description="Nucleophile" evidence="7">
    <location>
        <position position="225"/>
    </location>
</feature>
<dbReference type="EC" id="3.3.2.9" evidence="4"/>
<dbReference type="GO" id="GO:0033961">
    <property type="term" value="F:cis-stilbene-oxide hydrolase activity"/>
    <property type="evidence" value="ECO:0007669"/>
    <property type="project" value="UniProtKB-EC"/>
</dbReference>
<keyword evidence="11" id="KW-1185">Reference proteome</keyword>
<evidence type="ECO:0000313" key="11">
    <source>
        <dbReference type="Proteomes" id="UP000838878"/>
    </source>
</evidence>
<evidence type="ECO:0000256" key="7">
    <source>
        <dbReference type="PIRSR" id="PIRSR001112-1"/>
    </source>
</evidence>
<feature type="transmembrane region" description="Helical" evidence="8">
    <location>
        <begin position="6"/>
        <end position="23"/>
    </location>
</feature>
<dbReference type="GO" id="GO:0097176">
    <property type="term" value="P:epoxide metabolic process"/>
    <property type="evidence" value="ECO:0007669"/>
    <property type="project" value="TreeGrafter"/>
</dbReference>
<dbReference type="SUPFAM" id="SSF53474">
    <property type="entry name" value="alpha/beta-Hydrolases"/>
    <property type="match status" value="1"/>
</dbReference>
<protein>
    <recommendedName>
        <fullName evidence="4">microsomal epoxide hydrolase</fullName>
        <ecNumber evidence="4">3.3.2.9</ecNumber>
    </recommendedName>
</protein>
<keyword evidence="8" id="KW-1133">Transmembrane helix</keyword>
<dbReference type="PRINTS" id="PR00412">
    <property type="entry name" value="EPOXHYDRLASE"/>
</dbReference>
<evidence type="ECO:0000256" key="3">
    <source>
        <dbReference type="ARBA" id="ARBA00010088"/>
    </source>
</evidence>
<accession>A0A8J9VIB9</accession>
<dbReference type="InterPro" id="IPR000639">
    <property type="entry name" value="Epox_hydrolase-like"/>
</dbReference>
<feature type="domain" description="Epoxide hydrolase N-terminal" evidence="9">
    <location>
        <begin position="51"/>
        <end position="159"/>
    </location>
</feature>
<name>A0A8J9VIB9_9NEOP</name>
<feature type="active site" description="Proton donor" evidence="7">
    <location>
        <position position="370"/>
    </location>
</feature>
<comment type="catalytic activity">
    <reaction evidence="1">
        <text>1-(4-methoxyphenyl)-N-methyl-N-[(3-methyloxetan-3-yl)methyl]methanamine + H2O = 2-{[(4-methoxybenzyl)(methyl)amino]methyl}-2-methylpropane-1,3-diol</text>
        <dbReference type="Rhea" id="RHEA:55764"/>
        <dbReference type="ChEBI" id="CHEBI:15377"/>
        <dbReference type="ChEBI" id="CHEBI:139161"/>
        <dbReference type="ChEBI" id="CHEBI:139164"/>
        <dbReference type="EC" id="3.3.2.9"/>
    </reaction>
</comment>
<dbReference type="InterPro" id="IPR029058">
    <property type="entry name" value="AB_hydrolase_fold"/>
</dbReference>
<evidence type="ECO:0000256" key="6">
    <source>
        <dbReference type="ARBA" id="ARBA00022801"/>
    </source>
</evidence>
<keyword evidence="8" id="KW-0812">Transmembrane</keyword>
<dbReference type="Pfam" id="PF06441">
    <property type="entry name" value="EHN"/>
    <property type="match status" value="1"/>
</dbReference>
<comment type="subcellular location">
    <subcellularLocation>
        <location evidence="2">Microsome membrane</location>
        <topology evidence="2">Single-pass membrane protein</topology>
    </subcellularLocation>
</comment>
<dbReference type="EMBL" id="OV170234">
    <property type="protein sequence ID" value="CAH0719965.1"/>
    <property type="molecule type" value="Genomic_DNA"/>
</dbReference>
<dbReference type="PANTHER" id="PTHR21661">
    <property type="entry name" value="EPOXIDE HYDROLASE 1-RELATED"/>
    <property type="match status" value="1"/>
</dbReference>
<proteinExistence type="inferred from homology"/>
<keyword evidence="5" id="KW-0058">Aromatic hydrocarbons catabolism</keyword>
<evidence type="ECO:0000256" key="1">
    <source>
        <dbReference type="ARBA" id="ARBA00000221"/>
    </source>
</evidence>
<feature type="active site" description="Proton acceptor" evidence="7">
    <location>
        <position position="426"/>
    </location>
</feature>
<organism evidence="10 11">
    <name type="scientific">Brenthis ino</name>
    <name type="common">lesser marbled fritillary</name>
    <dbReference type="NCBI Taxonomy" id="405034"/>
    <lineage>
        <taxon>Eukaryota</taxon>
        <taxon>Metazoa</taxon>
        <taxon>Ecdysozoa</taxon>
        <taxon>Arthropoda</taxon>
        <taxon>Hexapoda</taxon>
        <taxon>Insecta</taxon>
        <taxon>Pterygota</taxon>
        <taxon>Neoptera</taxon>
        <taxon>Endopterygota</taxon>
        <taxon>Lepidoptera</taxon>
        <taxon>Glossata</taxon>
        <taxon>Ditrysia</taxon>
        <taxon>Papilionoidea</taxon>
        <taxon>Nymphalidae</taxon>
        <taxon>Heliconiinae</taxon>
        <taxon>Argynnini</taxon>
        <taxon>Brenthis</taxon>
    </lineage>
</organism>
<dbReference type="PIRSF" id="PIRSF001112">
    <property type="entry name" value="Epoxide_hydrolase"/>
    <property type="match status" value="1"/>
</dbReference>
<dbReference type="AlphaFoldDB" id="A0A8J9VIB9"/>
<dbReference type="InterPro" id="IPR010497">
    <property type="entry name" value="Epoxide_hydro_N"/>
</dbReference>
<evidence type="ECO:0000256" key="5">
    <source>
        <dbReference type="ARBA" id="ARBA00022797"/>
    </source>
</evidence>